<dbReference type="AlphaFoldDB" id="A0A7W4ULH0"/>
<dbReference type="Proteomes" id="UP000545286">
    <property type="component" value="Unassembled WGS sequence"/>
</dbReference>
<name>A0A7W4ULH0_9MICO</name>
<accession>A0A7W4ULH0</accession>
<evidence type="ECO:0000313" key="2">
    <source>
        <dbReference type="Proteomes" id="UP000545286"/>
    </source>
</evidence>
<dbReference type="EMBL" id="JACHWJ010000001">
    <property type="protein sequence ID" value="MBB2956679.1"/>
    <property type="molecule type" value="Genomic_DNA"/>
</dbReference>
<organism evidence="1 2">
    <name type="scientific">Pseudoclavibacter helvolus</name>
    <dbReference type="NCBI Taxonomy" id="255205"/>
    <lineage>
        <taxon>Bacteria</taxon>
        <taxon>Bacillati</taxon>
        <taxon>Actinomycetota</taxon>
        <taxon>Actinomycetes</taxon>
        <taxon>Micrococcales</taxon>
        <taxon>Microbacteriaceae</taxon>
        <taxon>Pseudoclavibacter</taxon>
    </lineage>
</organism>
<gene>
    <name evidence="1" type="ORF">FHX72_000791</name>
</gene>
<evidence type="ECO:0000313" key="1">
    <source>
        <dbReference type="EMBL" id="MBB2956679.1"/>
    </source>
</evidence>
<sequence>MEEAELRAQALAAIDHHKRLAASIHAAAVRRLSSEPQSEEWQRHNEDVDRFIDELLAHEFTTAKSALQALASHEAQHAVGIGRQSGLDAVLIANSLERAILDQQATKA</sequence>
<dbReference type="RefSeq" id="WP_068483451.1">
    <property type="nucleotide sequence ID" value="NZ_CZJS01000142.1"/>
</dbReference>
<comment type="caution">
    <text evidence="1">The sequence shown here is derived from an EMBL/GenBank/DDBJ whole genome shotgun (WGS) entry which is preliminary data.</text>
</comment>
<protein>
    <submittedName>
        <fullName evidence="1">Uncharacterized protein</fullName>
    </submittedName>
</protein>
<keyword evidence="2" id="KW-1185">Reference proteome</keyword>
<reference evidence="1 2" key="1">
    <citation type="submission" date="2020-08" db="EMBL/GenBank/DDBJ databases">
        <title>Sequencing the genomes of 1000 actinobacteria strains.</title>
        <authorList>
            <person name="Klenk H.-P."/>
        </authorList>
    </citation>
    <scope>NUCLEOTIDE SEQUENCE [LARGE SCALE GENOMIC DNA]</scope>
    <source>
        <strain evidence="1 2">DSM 20419</strain>
    </source>
</reference>
<proteinExistence type="predicted"/>